<sequence>STIAKDSIRNDTIAQLLERRQQFDERENIRALNEFRALHQQPDAQREWDLNDPDYLKKDMPA</sequence>
<feature type="region of interest" description="Disordered" evidence="10">
    <location>
        <begin position="43"/>
        <end position="62"/>
    </location>
</feature>
<evidence type="ECO:0000256" key="2">
    <source>
        <dbReference type="ARBA" id="ARBA00006875"/>
    </source>
</evidence>
<evidence type="ECO:0000256" key="3">
    <source>
        <dbReference type="ARBA" id="ARBA00022490"/>
    </source>
</evidence>
<organism evidence="11 13">
    <name type="scientific">Rotaria magnacalcarata</name>
    <dbReference type="NCBI Taxonomy" id="392030"/>
    <lineage>
        <taxon>Eukaryota</taxon>
        <taxon>Metazoa</taxon>
        <taxon>Spiralia</taxon>
        <taxon>Gnathifera</taxon>
        <taxon>Rotifera</taxon>
        <taxon>Eurotatoria</taxon>
        <taxon>Bdelloidea</taxon>
        <taxon>Philodinida</taxon>
        <taxon>Philodinidae</taxon>
        <taxon>Rotaria</taxon>
    </lineage>
</organism>
<evidence type="ECO:0000256" key="10">
    <source>
        <dbReference type="SAM" id="MobiDB-lite"/>
    </source>
</evidence>
<keyword evidence="7" id="KW-0206">Cytoskeleton</keyword>
<evidence type="ECO:0000256" key="4">
    <source>
        <dbReference type="ARBA" id="ARBA00022846"/>
    </source>
</evidence>
<gene>
    <name evidence="11" type="ORF">GIL414_LOCUS39540</name>
    <name evidence="12" type="ORF">GIL414_LOCUS48635</name>
</gene>
<protein>
    <submittedName>
        <fullName evidence="11">Uncharacterized protein</fullName>
    </submittedName>
</protein>
<proteinExistence type="inferred from homology"/>
<evidence type="ECO:0000256" key="6">
    <source>
        <dbReference type="ARBA" id="ARBA00023069"/>
    </source>
</evidence>
<reference evidence="11" key="1">
    <citation type="submission" date="2021-02" db="EMBL/GenBank/DDBJ databases">
        <authorList>
            <person name="Nowell W R."/>
        </authorList>
    </citation>
    <scope>NUCLEOTIDE SEQUENCE</scope>
</reference>
<dbReference type="Proteomes" id="UP000681720">
    <property type="component" value="Unassembled WGS sequence"/>
</dbReference>
<evidence type="ECO:0000256" key="9">
    <source>
        <dbReference type="ARBA" id="ARBA00046435"/>
    </source>
</evidence>
<evidence type="ECO:0000256" key="8">
    <source>
        <dbReference type="ARBA" id="ARBA00023273"/>
    </source>
</evidence>
<keyword evidence="4" id="KW-0282">Flagellum</keyword>
<dbReference type="EMBL" id="CAJOBJ010158139">
    <property type="protein sequence ID" value="CAF4834835.1"/>
    <property type="molecule type" value="Genomic_DNA"/>
</dbReference>
<comment type="similarity">
    <text evidence="2">Belongs to the RIB43A family.</text>
</comment>
<dbReference type="AlphaFoldDB" id="A0A8S2ZB09"/>
<dbReference type="Pfam" id="PF05914">
    <property type="entry name" value="RIB43A"/>
    <property type="match status" value="1"/>
</dbReference>
<comment type="subunit">
    <text evidence="9">Microtubule inner protein component of sperm flagellar doublet microtubules.</text>
</comment>
<dbReference type="PANTHER" id="PTHR14517">
    <property type="entry name" value="RIB43A-RELATED"/>
    <property type="match status" value="1"/>
</dbReference>
<comment type="caution">
    <text evidence="11">The sequence shown here is derived from an EMBL/GenBank/DDBJ whole genome shotgun (WGS) entry which is preliminary data.</text>
</comment>
<evidence type="ECO:0000256" key="5">
    <source>
        <dbReference type="ARBA" id="ARBA00023054"/>
    </source>
</evidence>
<evidence type="ECO:0000256" key="7">
    <source>
        <dbReference type="ARBA" id="ARBA00023212"/>
    </source>
</evidence>
<evidence type="ECO:0000313" key="12">
    <source>
        <dbReference type="EMBL" id="CAF4834835.1"/>
    </source>
</evidence>
<keyword evidence="3" id="KW-0963">Cytoplasm</keyword>
<dbReference type="InterPro" id="IPR008805">
    <property type="entry name" value="RIB43A"/>
</dbReference>
<accession>A0A8S2ZB09</accession>
<keyword evidence="6" id="KW-0969">Cilium</keyword>
<feature type="non-terminal residue" evidence="11">
    <location>
        <position position="1"/>
    </location>
</feature>
<dbReference type="PANTHER" id="PTHR14517:SF6">
    <property type="entry name" value="RE41410P"/>
    <property type="match status" value="1"/>
</dbReference>
<evidence type="ECO:0000313" key="11">
    <source>
        <dbReference type="EMBL" id="CAF4615288.1"/>
    </source>
</evidence>
<feature type="compositionally biased region" description="Basic and acidic residues" evidence="10">
    <location>
        <begin position="44"/>
        <end position="62"/>
    </location>
</feature>
<evidence type="ECO:0000256" key="1">
    <source>
        <dbReference type="ARBA" id="ARBA00004611"/>
    </source>
</evidence>
<keyword evidence="8" id="KW-0966">Cell projection</keyword>
<dbReference type="EMBL" id="CAJOBJ010107269">
    <property type="protein sequence ID" value="CAF4615288.1"/>
    <property type="molecule type" value="Genomic_DNA"/>
</dbReference>
<evidence type="ECO:0000313" key="13">
    <source>
        <dbReference type="Proteomes" id="UP000681720"/>
    </source>
</evidence>
<keyword evidence="5" id="KW-0175">Coiled coil</keyword>
<name>A0A8S2ZB09_9BILA</name>
<feature type="non-terminal residue" evidence="11">
    <location>
        <position position="62"/>
    </location>
</feature>
<comment type="subcellular location">
    <subcellularLocation>
        <location evidence="1">Cytoplasm</location>
        <location evidence="1">Cytoskeleton</location>
        <location evidence="1">Flagellum axoneme</location>
    </subcellularLocation>
</comment>